<keyword evidence="2" id="KW-0675">Receptor</keyword>
<dbReference type="InterPro" id="IPR013103">
    <property type="entry name" value="RVT_2"/>
</dbReference>
<evidence type="ECO:0000313" key="3">
    <source>
        <dbReference type="Proteomes" id="UP001454036"/>
    </source>
</evidence>
<keyword evidence="2" id="KW-0812">Transmembrane</keyword>
<gene>
    <name evidence="2" type="ORF">LIER_37952</name>
</gene>
<evidence type="ECO:0000259" key="1">
    <source>
        <dbReference type="Pfam" id="PF07727"/>
    </source>
</evidence>
<feature type="domain" description="Reverse transcriptase Ty1/copia-type" evidence="1">
    <location>
        <begin position="167"/>
        <end position="236"/>
    </location>
</feature>
<accession>A0AAV3PSM7</accession>
<protein>
    <submittedName>
        <fullName evidence="2">Transmembrane signal receptor</fullName>
    </submittedName>
</protein>
<sequence>MNGHSTQKCYKLHGAPKRMAPNVGDKSLSDDQFNKLVALLNQSSISAVNHDNLFDSVPASLVSPTHHVQNGNSASSIPISSLSPSAEVFVPRRSTRISHPPVHFQDYVCHGVSSPFASNNFSSLFCISSSFVAYVLTGSEPTTYKQVVTDPRWVIAMTKEVDAMSPNRTWEFTSLPPGKKVISSKLVYKTKLKSDGTVERFKAQLVEKGFTQRAGLDYHETFSLATKMTTVRCLLEVYMKPLEGLQAPQGHVYRLKSNSMGLNKPQGNSLKN</sequence>
<reference evidence="2 3" key="1">
    <citation type="submission" date="2024-01" db="EMBL/GenBank/DDBJ databases">
        <title>The complete chloroplast genome sequence of Lithospermum erythrorhizon: insights into the phylogenetic relationship among Boraginaceae species and the maternal lineages of purple gromwells.</title>
        <authorList>
            <person name="Okada T."/>
            <person name="Watanabe K."/>
        </authorList>
    </citation>
    <scope>NUCLEOTIDE SEQUENCE [LARGE SCALE GENOMIC DNA]</scope>
</reference>
<dbReference type="EMBL" id="BAABME010018704">
    <property type="protein sequence ID" value="GAA0154739.1"/>
    <property type="molecule type" value="Genomic_DNA"/>
</dbReference>
<dbReference type="Proteomes" id="UP001454036">
    <property type="component" value="Unassembled WGS sequence"/>
</dbReference>
<proteinExistence type="predicted"/>
<keyword evidence="3" id="KW-1185">Reference proteome</keyword>
<keyword evidence="2" id="KW-0472">Membrane</keyword>
<comment type="caution">
    <text evidence="2">The sequence shown here is derived from an EMBL/GenBank/DDBJ whole genome shotgun (WGS) entry which is preliminary data.</text>
</comment>
<organism evidence="2 3">
    <name type="scientific">Lithospermum erythrorhizon</name>
    <name type="common">Purple gromwell</name>
    <name type="synonym">Lithospermum officinale var. erythrorhizon</name>
    <dbReference type="NCBI Taxonomy" id="34254"/>
    <lineage>
        <taxon>Eukaryota</taxon>
        <taxon>Viridiplantae</taxon>
        <taxon>Streptophyta</taxon>
        <taxon>Embryophyta</taxon>
        <taxon>Tracheophyta</taxon>
        <taxon>Spermatophyta</taxon>
        <taxon>Magnoliopsida</taxon>
        <taxon>eudicotyledons</taxon>
        <taxon>Gunneridae</taxon>
        <taxon>Pentapetalae</taxon>
        <taxon>asterids</taxon>
        <taxon>lamiids</taxon>
        <taxon>Boraginales</taxon>
        <taxon>Boraginaceae</taxon>
        <taxon>Boraginoideae</taxon>
        <taxon>Lithospermeae</taxon>
        <taxon>Lithospermum</taxon>
    </lineage>
</organism>
<dbReference type="Pfam" id="PF07727">
    <property type="entry name" value="RVT_2"/>
    <property type="match status" value="1"/>
</dbReference>
<dbReference type="AlphaFoldDB" id="A0AAV3PSM7"/>
<evidence type="ECO:0000313" key="2">
    <source>
        <dbReference type="EMBL" id="GAA0154739.1"/>
    </source>
</evidence>
<name>A0AAV3PSM7_LITER</name>